<gene>
    <name evidence="1" type="ORF">PACLA_8A057377</name>
</gene>
<organism evidence="1 2">
    <name type="scientific">Paramuricea clavata</name>
    <name type="common">Red gorgonian</name>
    <name type="synonym">Violescent sea-whip</name>
    <dbReference type="NCBI Taxonomy" id="317549"/>
    <lineage>
        <taxon>Eukaryota</taxon>
        <taxon>Metazoa</taxon>
        <taxon>Cnidaria</taxon>
        <taxon>Anthozoa</taxon>
        <taxon>Octocorallia</taxon>
        <taxon>Malacalcyonacea</taxon>
        <taxon>Plexauridae</taxon>
        <taxon>Paramuricea</taxon>
    </lineage>
</organism>
<dbReference type="OrthoDB" id="6019247at2759"/>
<dbReference type="AlphaFoldDB" id="A0A7D9MGI4"/>
<reference evidence="1" key="1">
    <citation type="submission" date="2020-04" db="EMBL/GenBank/DDBJ databases">
        <authorList>
            <person name="Alioto T."/>
            <person name="Alioto T."/>
            <person name="Gomez Garrido J."/>
        </authorList>
    </citation>
    <scope>NUCLEOTIDE SEQUENCE</scope>
    <source>
        <strain evidence="1">A484AB</strain>
    </source>
</reference>
<proteinExistence type="predicted"/>
<feature type="non-terminal residue" evidence="1">
    <location>
        <position position="58"/>
    </location>
</feature>
<keyword evidence="2" id="KW-1185">Reference proteome</keyword>
<accession>A0A7D9MGI4</accession>
<dbReference type="Proteomes" id="UP001152795">
    <property type="component" value="Unassembled WGS sequence"/>
</dbReference>
<sequence>MMKQNPAKYQDRLNKLQKILLLRAALDPNFLKNPEEIGKVITNTTYADGDRNITDILM</sequence>
<evidence type="ECO:0000313" key="1">
    <source>
        <dbReference type="EMBL" id="CAB4045966.1"/>
    </source>
</evidence>
<comment type="caution">
    <text evidence="1">The sequence shown here is derived from an EMBL/GenBank/DDBJ whole genome shotgun (WGS) entry which is preliminary data.</text>
</comment>
<protein>
    <submittedName>
        <fullName evidence="1">Uncharacterized protein</fullName>
    </submittedName>
</protein>
<dbReference type="EMBL" id="CACRXK020043919">
    <property type="protein sequence ID" value="CAB4045966.1"/>
    <property type="molecule type" value="Genomic_DNA"/>
</dbReference>
<evidence type="ECO:0000313" key="2">
    <source>
        <dbReference type="Proteomes" id="UP001152795"/>
    </source>
</evidence>
<name>A0A7D9MGI4_PARCT</name>